<dbReference type="AlphaFoldDB" id="A0AAD5CLH8"/>
<evidence type="ECO:0000256" key="1">
    <source>
        <dbReference type="SAM" id="Phobius"/>
    </source>
</evidence>
<dbReference type="PANTHER" id="PTHR38384">
    <property type="entry name" value="MEMBRANE LIPOPROTEIN-RELATED"/>
    <property type="match status" value="1"/>
</dbReference>
<gene>
    <name evidence="2" type="ORF">M8C21_014027</name>
</gene>
<organism evidence="2 3">
    <name type="scientific">Ambrosia artemisiifolia</name>
    <name type="common">Common ragweed</name>
    <dbReference type="NCBI Taxonomy" id="4212"/>
    <lineage>
        <taxon>Eukaryota</taxon>
        <taxon>Viridiplantae</taxon>
        <taxon>Streptophyta</taxon>
        <taxon>Embryophyta</taxon>
        <taxon>Tracheophyta</taxon>
        <taxon>Spermatophyta</taxon>
        <taxon>Magnoliopsida</taxon>
        <taxon>eudicotyledons</taxon>
        <taxon>Gunneridae</taxon>
        <taxon>Pentapetalae</taxon>
        <taxon>asterids</taxon>
        <taxon>campanulids</taxon>
        <taxon>Asterales</taxon>
        <taxon>Asteraceae</taxon>
        <taxon>Asteroideae</taxon>
        <taxon>Heliantheae alliance</taxon>
        <taxon>Heliantheae</taxon>
        <taxon>Ambrosia</taxon>
    </lineage>
</organism>
<dbReference type="Proteomes" id="UP001206925">
    <property type="component" value="Unassembled WGS sequence"/>
</dbReference>
<comment type="caution">
    <text evidence="2">The sequence shown here is derived from an EMBL/GenBank/DDBJ whole genome shotgun (WGS) entry which is preliminary data.</text>
</comment>
<evidence type="ECO:0000313" key="3">
    <source>
        <dbReference type="Proteomes" id="UP001206925"/>
    </source>
</evidence>
<sequence length="59" mass="6579">MLKRFTLIQTVATAGLFSAVSFWYGFMIGRETSRKELGDLIADLRRTNPDSSSSNPTHS</sequence>
<feature type="transmembrane region" description="Helical" evidence="1">
    <location>
        <begin position="6"/>
        <end position="26"/>
    </location>
</feature>
<keyword evidence="3" id="KW-1185">Reference proteome</keyword>
<dbReference type="PANTHER" id="PTHR38384:SF2">
    <property type="entry name" value="MEMBRANE LIPOPROTEIN"/>
    <property type="match status" value="1"/>
</dbReference>
<keyword evidence="1" id="KW-0472">Membrane</keyword>
<accession>A0AAD5CLH8</accession>
<keyword evidence="1" id="KW-0812">Transmembrane</keyword>
<evidence type="ECO:0000313" key="2">
    <source>
        <dbReference type="EMBL" id="KAI7743400.1"/>
    </source>
</evidence>
<name>A0AAD5CLH8_AMBAR</name>
<protein>
    <recommendedName>
        <fullName evidence="4">Membrane lipoprotein</fullName>
    </recommendedName>
</protein>
<proteinExistence type="predicted"/>
<keyword evidence="1" id="KW-1133">Transmembrane helix</keyword>
<dbReference type="EMBL" id="JAMZMK010007734">
    <property type="protein sequence ID" value="KAI7743400.1"/>
    <property type="molecule type" value="Genomic_DNA"/>
</dbReference>
<reference evidence="2" key="1">
    <citation type="submission" date="2022-06" db="EMBL/GenBank/DDBJ databases">
        <title>Uncovering the hologenomic basis of an extraordinary plant invasion.</title>
        <authorList>
            <person name="Bieker V.C."/>
            <person name="Martin M.D."/>
            <person name="Gilbert T."/>
            <person name="Hodgins K."/>
            <person name="Battlay P."/>
            <person name="Petersen B."/>
            <person name="Wilson J."/>
        </authorList>
    </citation>
    <scope>NUCLEOTIDE SEQUENCE</scope>
    <source>
        <strain evidence="2">AA19_3_7</strain>
        <tissue evidence="2">Leaf</tissue>
    </source>
</reference>
<evidence type="ECO:0008006" key="4">
    <source>
        <dbReference type="Google" id="ProtNLM"/>
    </source>
</evidence>